<keyword evidence="2" id="KW-1003">Cell membrane</keyword>
<feature type="transmembrane region" description="Helical" evidence="6">
    <location>
        <begin position="428"/>
        <end position="447"/>
    </location>
</feature>
<keyword evidence="4 6" id="KW-1133">Transmembrane helix</keyword>
<evidence type="ECO:0000256" key="3">
    <source>
        <dbReference type="ARBA" id="ARBA00022692"/>
    </source>
</evidence>
<evidence type="ECO:0000313" key="7">
    <source>
        <dbReference type="EMBL" id="WYY00091.1"/>
    </source>
</evidence>
<sequence>MSEETANSDFSRSVILQYASSGSLTIAGSLFYIYAMRIFQPAQVGSLTLLVAIMVIFPTIFSLGVQYGMQHYISYELGRKRPQGAAAIISKFLRIGIGLFFAATIAVVALAPYISQIFFHSAGYTRIIELLSPDVGIMVLFNILGGMLLGLQKFQTYGKITIISYILAYGSAAVLIFFFPSIIYVPVGWMIGYFIGAGAMIYNILIFKGNEQPINVGTGEIFRYSAPLFFSSIISISASYVDRFVVAFFLNLGSLGIYNLALLVVSSVGIFIVPINNITLSKFSQFYAQRGKDSVKGGVSLTNDVISMLYVPATLGIMALSTPIIDLIAGSNYLTSALPIDIILTVSAVLVSVNVLNQGLFSVRVTKIFIYSSTLSLFSNIALSYILIPKFSIIGASIGYSSIMVVSFLIILYASLKSHIFGLNFKTVFKIWGSAIVMAVVVHYFAFMTGDRILFLPLYIIAGVAIYLSLIKLTHALNGEHREVFSRFFPSVYNRFRFMFN</sequence>
<feature type="transmembrane region" description="Helical" evidence="6">
    <location>
        <begin position="301"/>
        <end position="325"/>
    </location>
</feature>
<name>A0AAX4NF23_9ARCH</name>
<evidence type="ECO:0000256" key="4">
    <source>
        <dbReference type="ARBA" id="ARBA00022989"/>
    </source>
</evidence>
<dbReference type="RefSeq" id="WP_393972043.1">
    <property type="nucleotide sequence ID" value="NZ_CP133772.1"/>
</dbReference>
<dbReference type="AlphaFoldDB" id="A0AAX4NF23"/>
<dbReference type="Pfam" id="PF13440">
    <property type="entry name" value="Polysacc_synt_3"/>
    <property type="match status" value="1"/>
</dbReference>
<proteinExistence type="predicted"/>
<dbReference type="GO" id="GO:0005886">
    <property type="term" value="C:plasma membrane"/>
    <property type="evidence" value="ECO:0007669"/>
    <property type="project" value="UniProtKB-SubCell"/>
</dbReference>
<feature type="transmembrane region" description="Helical" evidence="6">
    <location>
        <begin position="394"/>
        <end position="416"/>
    </location>
</feature>
<feature type="transmembrane region" description="Helical" evidence="6">
    <location>
        <begin position="256"/>
        <end position="280"/>
    </location>
</feature>
<dbReference type="GeneID" id="95967376"/>
<evidence type="ECO:0000256" key="2">
    <source>
        <dbReference type="ARBA" id="ARBA00022475"/>
    </source>
</evidence>
<keyword evidence="3 6" id="KW-0812">Transmembrane</keyword>
<reference evidence="7 8" key="1">
    <citation type="submission" date="2023-09" db="EMBL/GenBank/DDBJ databases">
        <authorList>
            <person name="Golyshina O.V."/>
            <person name="Lunev E.A."/>
            <person name="Bargiela R."/>
            <person name="Gaines M.C."/>
            <person name="Daum B."/>
            <person name="Bale N.J."/>
            <person name="Koenen M."/>
            <person name="Sinninghe Damst J.S."/>
            <person name="Yakimov M."/>
            <person name="Golyshin P.N."/>
        </authorList>
    </citation>
    <scope>NUCLEOTIDE SEQUENCE [LARGE SCALE GENOMIC DNA]</scope>
    <source>
        <strain evidence="7 8">M1</strain>
    </source>
</reference>
<dbReference type="PANTHER" id="PTHR30250:SF11">
    <property type="entry name" value="O-ANTIGEN TRANSPORTER-RELATED"/>
    <property type="match status" value="1"/>
</dbReference>
<dbReference type="InterPro" id="IPR050833">
    <property type="entry name" value="Poly_Biosynth_Transport"/>
</dbReference>
<keyword evidence="8" id="KW-1185">Reference proteome</keyword>
<comment type="subcellular location">
    <subcellularLocation>
        <location evidence="1">Cell membrane</location>
        <topology evidence="1">Multi-pass membrane protein</topology>
    </subcellularLocation>
</comment>
<feature type="transmembrane region" description="Helical" evidence="6">
    <location>
        <begin position="368"/>
        <end position="388"/>
    </location>
</feature>
<evidence type="ECO:0000313" key="8">
    <source>
        <dbReference type="Proteomes" id="UP001451606"/>
    </source>
</evidence>
<feature type="transmembrane region" description="Helical" evidence="6">
    <location>
        <begin position="15"/>
        <end position="35"/>
    </location>
</feature>
<feature type="transmembrane region" description="Helical" evidence="6">
    <location>
        <begin position="88"/>
        <end position="115"/>
    </location>
</feature>
<feature type="transmembrane region" description="Helical" evidence="6">
    <location>
        <begin position="337"/>
        <end position="356"/>
    </location>
</feature>
<protein>
    <submittedName>
        <fullName evidence="7">Oligosaccharide flippase family protein</fullName>
    </submittedName>
</protein>
<evidence type="ECO:0000256" key="6">
    <source>
        <dbReference type="SAM" id="Phobius"/>
    </source>
</evidence>
<gene>
    <name evidence="7" type="ORF">OXIME_000646</name>
</gene>
<feature type="transmembrane region" description="Helical" evidence="6">
    <location>
        <begin position="228"/>
        <end position="250"/>
    </location>
</feature>
<feature type="transmembrane region" description="Helical" evidence="6">
    <location>
        <begin position="135"/>
        <end position="151"/>
    </location>
</feature>
<organism evidence="7 8">
    <name type="scientific">Oxyplasma meridianum</name>
    <dbReference type="NCBI Taxonomy" id="3073602"/>
    <lineage>
        <taxon>Archaea</taxon>
        <taxon>Methanobacteriati</taxon>
        <taxon>Thermoplasmatota</taxon>
        <taxon>Thermoplasmata</taxon>
        <taxon>Thermoplasmatales</taxon>
        <taxon>Thermoplasmataceae</taxon>
        <taxon>Oxyplasma</taxon>
    </lineage>
</organism>
<feature type="transmembrane region" description="Helical" evidence="6">
    <location>
        <begin position="189"/>
        <end position="207"/>
    </location>
</feature>
<keyword evidence="5 6" id="KW-0472">Membrane</keyword>
<dbReference type="EMBL" id="CP133772">
    <property type="protein sequence ID" value="WYY00091.1"/>
    <property type="molecule type" value="Genomic_DNA"/>
</dbReference>
<evidence type="ECO:0000256" key="5">
    <source>
        <dbReference type="ARBA" id="ARBA00023136"/>
    </source>
</evidence>
<feature type="transmembrane region" description="Helical" evidence="6">
    <location>
        <begin position="47"/>
        <end position="67"/>
    </location>
</feature>
<dbReference type="KEGG" id="omr:OXIME_000646"/>
<accession>A0AAX4NF23</accession>
<feature type="transmembrane region" description="Helical" evidence="6">
    <location>
        <begin position="453"/>
        <end position="473"/>
    </location>
</feature>
<evidence type="ECO:0000256" key="1">
    <source>
        <dbReference type="ARBA" id="ARBA00004651"/>
    </source>
</evidence>
<feature type="transmembrane region" description="Helical" evidence="6">
    <location>
        <begin position="163"/>
        <end position="183"/>
    </location>
</feature>
<dbReference type="PANTHER" id="PTHR30250">
    <property type="entry name" value="PST FAMILY PREDICTED COLANIC ACID TRANSPORTER"/>
    <property type="match status" value="1"/>
</dbReference>
<dbReference type="Proteomes" id="UP001451606">
    <property type="component" value="Chromosome"/>
</dbReference>